<sequence>MLKVVAPTIHQDNSERQRQCQRAMEEEFQALTSLAESAGWSWQEIALALMELTEEYVMVMRSNAERAEGALVAPTNLKTLH</sequence>
<dbReference type="RefSeq" id="WP_280733136.1">
    <property type="nucleotide sequence ID" value="NZ_CP120368.1"/>
</dbReference>
<proteinExistence type="predicted"/>
<protein>
    <submittedName>
        <fullName evidence="1">Uncharacterized protein</fullName>
    </submittedName>
</protein>
<dbReference type="Proteomes" id="UP001235547">
    <property type="component" value="Chromosome 1"/>
</dbReference>
<name>A0ABY8CUS5_9HYPH</name>
<dbReference type="EMBL" id="CP120371">
    <property type="protein sequence ID" value="WEX82400.1"/>
    <property type="molecule type" value="Genomic_DNA"/>
</dbReference>
<accession>A0ABY8CUS5</accession>
<evidence type="ECO:0000313" key="1">
    <source>
        <dbReference type="EMBL" id="WEX82400.1"/>
    </source>
</evidence>
<organism evidence="1 2">
    <name type="scientific">Sinorhizobium numidicum</name>
    <dbReference type="NCBI Taxonomy" id="680248"/>
    <lineage>
        <taxon>Bacteria</taxon>
        <taxon>Pseudomonadati</taxon>
        <taxon>Pseudomonadota</taxon>
        <taxon>Alphaproteobacteria</taxon>
        <taxon>Hyphomicrobiales</taxon>
        <taxon>Rhizobiaceae</taxon>
        <taxon>Sinorhizobium/Ensifer group</taxon>
        <taxon>Sinorhizobium</taxon>
    </lineage>
</organism>
<gene>
    <name evidence="1" type="ORF">PYH38_004689</name>
</gene>
<evidence type="ECO:0000313" key="2">
    <source>
        <dbReference type="Proteomes" id="UP001235547"/>
    </source>
</evidence>
<reference evidence="1 2" key="1">
    <citation type="submission" date="2023-03" db="EMBL/GenBank/DDBJ databases">
        <authorList>
            <person name="Kaur S."/>
            <person name="Espinosa-Saiz D."/>
            <person name="Velazquez E."/>
            <person name="Menendez E."/>
            <person name="diCenzo G.C."/>
        </authorList>
    </citation>
    <scope>NUCLEOTIDE SEQUENCE [LARGE SCALE GENOMIC DNA]</scope>
    <source>
        <strain evidence="1 2">LMG 27395</strain>
    </source>
</reference>
<keyword evidence="2" id="KW-1185">Reference proteome</keyword>